<sequence length="51" mass="5996">PTRQPRFFQLHFSQSPPPIYNFHHSTSILVNEPNQQSETLFHPFSMGLLPF</sequence>
<dbReference type="Proteomes" id="UP001154282">
    <property type="component" value="Unassembled WGS sequence"/>
</dbReference>
<proteinExistence type="predicted"/>
<comment type="caution">
    <text evidence="1">The sequence shown here is derived from an EMBL/GenBank/DDBJ whole genome shotgun (WGS) entry which is preliminary data.</text>
</comment>
<accession>A0AAV0HEU7</accession>
<dbReference type="AlphaFoldDB" id="A0AAV0HEU7"/>
<gene>
    <name evidence="1" type="ORF">LITE_LOCUS4074</name>
</gene>
<evidence type="ECO:0000313" key="2">
    <source>
        <dbReference type="Proteomes" id="UP001154282"/>
    </source>
</evidence>
<dbReference type="EMBL" id="CAMGYJ010000002">
    <property type="protein sequence ID" value="CAI0383621.1"/>
    <property type="molecule type" value="Genomic_DNA"/>
</dbReference>
<keyword evidence="2" id="KW-1185">Reference proteome</keyword>
<reference evidence="1" key="1">
    <citation type="submission" date="2022-08" db="EMBL/GenBank/DDBJ databases">
        <authorList>
            <person name="Gutierrez-Valencia J."/>
        </authorList>
    </citation>
    <scope>NUCLEOTIDE SEQUENCE</scope>
</reference>
<organism evidence="1 2">
    <name type="scientific">Linum tenue</name>
    <dbReference type="NCBI Taxonomy" id="586396"/>
    <lineage>
        <taxon>Eukaryota</taxon>
        <taxon>Viridiplantae</taxon>
        <taxon>Streptophyta</taxon>
        <taxon>Embryophyta</taxon>
        <taxon>Tracheophyta</taxon>
        <taxon>Spermatophyta</taxon>
        <taxon>Magnoliopsida</taxon>
        <taxon>eudicotyledons</taxon>
        <taxon>Gunneridae</taxon>
        <taxon>Pentapetalae</taxon>
        <taxon>rosids</taxon>
        <taxon>fabids</taxon>
        <taxon>Malpighiales</taxon>
        <taxon>Linaceae</taxon>
        <taxon>Linum</taxon>
    </lineage>
</organism>
<protein>
    <submittedName>
        <fullName evidence="1">Uncharacterized protein</fullName>
    </submittedName>
</protein>
<evidence type="ECO:0000313" key="1">
    <source>
        <dbReference type="EMBL" id="CAI0383621.1"/>
    </source>
</evidence>
<feature type="non-terminal residue" evidence="1">
    <location>
        <position position="1"/>
    </location>
</feature>
<name>A0AAV0HEU7_9ROSI</name>